<organism evidence="2 3">
    <name type="scientific">Variovorax dokdonensis</name>
    <dbReference type="NCBI Taxonomy" id="344883"/>
    <lineage>
        <taxon>Bacteria</taxon>
        <taxon>Pseudomonadati</taxon>
        <taxon>Pseudomonadota</taxon>
        <taxon>Betaproteobacteria</taxon>
        <taxon>Burkholderiales</taxon>
        <taxon>Comamonadaceae</taxon>
        <taxon>Variovorax</taxon>
    </lineage>
</organism>
<proteinExistence type="inferred from homology"/>
<dbReference type="EMBL" id="JASZYV010000002">
    <property type="protein sequence ID" value="MDM0044674.1"/>
    <property type="molecule type" value="Genomic_DNA"/>
</dbReference>
<dbReference type="CDD" id="cd00448">
    <property type="entry name" value="YjgF_YER057c_UK114_family"/>
    <property type="match status" value="1"/>
</dbReference>
<gene>
    <name evidence="2" type="ORF">QTH91_09295</name>
</gene>
<dbReference type="Pfam" id="PF01042">
    <property type="entry name" value="Ribonuc_L-PSP"/>
    <property type="match status" value="1"/>
</dbReference>
<dbReference type="EC" id="3.5.-.-" evidence="2"/>
<name>A0ABT7N9R5_9BURK</name>
<sequence length="152" mass="16953">MSMGKPMARYAASRRVGDFVFMSGVVAVDTATRRAVTTYEELPEAARVALQGLGYATGQLSVDVFEAPIVAQSWFVLERIRELAAGHGGTMEDVVKLVQYFRRLDHYPAYSRVRGLFYPNDPPVSTVVEVSNYLPGENVWIEVEATMYLPRS</sequence>
<evidence type="ECO:0000256" key="1">
    <source>
        <dbReference type="ARBA" id="ARBA00010552"/>
    </source>
</evidence>
<comment type="caution">
    <text evidence="2">The sequence shown here is derived from an EMBL/GenBank/DDBJ whole genome shotgun (WGS) entry which is preliminary data.</text>
</comment>
<dbReference type="InterPro" id="IPR035959">
    <property type="entry name" value="RutC-like_sf"/>
</dbReference>
<dbReference type="Proteomes" id="UP001174908">
    <property type="component" value="Unassembled WGS sequence"/>
</dbReference>
<evidence type="ECO:0000313" key="2">
    <source>
        <dbReference type="EMBL" id="MDM0044674.1"/>
    </source>
</evidence>
<dbReference type="RefSeq" id="WP_286659794.1">
    <property type="nucleotide sequence ID" value="NZ_JASZYV010000002.1"/>
</dbReference>
<keyword evidence="2" id="KW-0378">Hydrolase</keyword>
<dbReference type="Gene3D" id="3.30.1330.40">
    <property type="entry name" value="RutC-like"/>
    <property type="match status" value="1"/>
</dbReference>
<dbReference type="PANTHER" id="PTHR11803:SF58">
    <property type="entry name" value="PROTEIN HMF1-RELATED"/>
    <property type="match status" value="1"/>
</dbReference>
<evidence type="ECO:0000313" key="3">
    <source>
        <dbReference type="Proteomes" id="UP001174908"/>
    </source>
</evidence>
<keyword evidence="3" id="KW-1185">Reference proteome</keyword>
<comment type="similarity">
    <text evidence="1">Belongs to the RutC family.</text>
</comment>
<dbReference type="GO" id="GO:0016787">
    <property type="term" value="F:hydrolase activity"/>
    <property type="evidence" value="ECO:0007669"/>
    <property type="project" value="UniProtKB-KW"/>
</dbReference>
<dbReference type="SUPFAM" id="SSF55298">
    <property type="entry name" value="YjgF-like"/>
    <property type="match status" value="1"/>
</dbReference>
<dbReference type="InterPro" id="IPR006175">
    <property type="entry name" value="YjgF/YER057c/UK114"/>
</dbReference>
<dbReference type="PANTHER" id="PTHR11803">
    <property type="entry name" value="2-IMINOBUTANOATE/2-IMINOPROPANOATE DEAMINASE RIDA"/>
    <property type="match status" value="1"/>
</dbReference>
<protein>
    <submittedName>
        <fullName evidence="2">RidA family protein</fullName>
        <ecNumber evidence="2">3.5.-.-</ecNumber>
    </submittedName>
</protein>
<accession>A0ABT7N9R5</accession>
<reference evidence="2" key="1">
    <citation type="submission" date="2023-06" db="EMBL/GenBank/DDBJ databases">
        <authorList>
            <person name="Jiang Y."/>
            <person name="Liu Q."/>
        </authorList>
    </citation>
    <scope>NUCLEOTIDE SEQUENCE</scope>
    <source>
        <strain evidence="2">CGMCC 1.12089</strain>
    </source>
</reference>